<dbReference type="PANTHER" id="PTHR11439">
    <property type="entry name" value="GAG-POL-RELATED RETROTRANSPOSON"/>
    <property type="match status" value="1"/>
</dbReference>
<dbReference type="EMBL" id="JACGWJ010000007">
    <property type="protein sequence ID" value="KAL0408197.1"/>
    <property type="molecule type" value="Genomic_DNA"/>
</dbReference>
<comment type="caution">
    <text evidence="3">The sequence shown here is derived from an EMBL/GenBank/DDBJ whole genome shotgun (WGS) entry which is preliminary data.</text>
</comment>
<dbReference type="InterPro" id="IPR012337">
    <property type="entry name" value="RNaseH-like_sf"/>
</dbReference>
<dbReference type="InterPro" id="IPR057670">
    <property type="entry name" value="SH3_retrovirus"/>
</dbReference>
<reference evidence="3" key="1">
    <citation type="submission" date="2020-06" db="EMBL/GenBank/DDBJ databases">
        <authorList>
            <person name="Li T."/>
            <person name="Hu X."/>
            <person name="Zhang T."/>
            <person name="Song X."/>
            <person name="Zhang H."/>
            <person name="Dai N."/>
            <person name="Sheng W."/>
            <person name="Hou X."/>
            <person name="Wei L."/>
        </authorList>
    </citation>
    <scope>NUCLEOTIDE SEQUENCE</scope>
    <source>
        <strain evidence="3">G02</strain>
        <tissue evidence="3">Leaf</tissue>
    </source>
</reference>
<feature type="domain" description="Reverse transcriptase Ty1/copia-type" evidence="1">
    <location>
        <begin position="147"/>
        <end position="256"/>
    </location>
</feature>
<accession>A0AAW2TUH4</accession>
<dbReference type="PANTHER" id="PTHR11439:SF503">
    <property type="entry name" value="CYSTEINE-RICH RLK (RECEPTOR-LIKE PROTEIN KINASE) 8"/>
    <property type="match status" value="1"/>
</dbReference>
<sequence length="417" mass="47992">MEMSRCMLHEKNLPKKFWAETANTVVFHQNRLPTKALKDQTPFEALYGYKPSLKFLEVFRCLCFTHVPQGKRDKLDRRASLGIFICYSTVSKAYRIFQPQTENIVVSRDVHFVEDEEGNWDDAETKCQIMAELKLKFSGSSNEEDLGRKLIGVKWVFRAKLNADGSINKYKPRLVVKGYAQIFGVDCSDTFAPVARLDAIRLLAIAAQKSWKVFQLDVKSAFLNGVLREEIYVEHPRGFVKEKEGDKAYLLKKALYVTGNNIDHIHDFKQVMMKVFEMTDLGFMSYFLGMEIKQGQSEVFIYQKKYAKEILKKFQMEECKAASTPMNQKEKLSKEDGADKVDEGYFRSLIGCLMYLTATRPDILSVVSVLSRFMHCASELHLKATKRVLRYVKGTSDFGVKFTRSKEFKLVGFSDND</sequence>
<dbReference type="AlphaFoldDB" id="A0AAW2TUH4"/>
<evidence type="ECO:0000313" key="3">
    <source>
        <dbReference type="EMBL" id="KAL0408197.1"/>
    </source>
</evidence>
<reference evidence="3" key="2">
    <citation type="journal article" date="2024" name="Plant">
        <title>Genomic evolution and insights into agronomic trait innovations of Sesamum species.</title>
        <authorList>
            <person name="Miao H."/>
            <person name="Wang L."/>
            <person name="Qu L."/>
            <person name="Liu H."/>
            <person name="Sun Y."/>
            <person name="Le M."/>
            <person name="Wang Q."/>
            <person name="Wei S."/>
            <person name="Zheng Y."/>
            <person name="Lin W."/>
            <person name="Duan Y."/>
            <person name="Cao H."/>
            <person name="Xiong S."/>
            <person name="Wang X."/>
            <person name="Wei L."/>
            <person name="Li C."/>
            <person name="Ma Q."/>
            <person name="Ju M."/>
            <person name="Zhao R."/>
            <person name="Li G."/>
            <person name="Mu C."/>
            <person name="Tian Q."/>
            <person name="Mei H."/>
            <person name="Zhang T."/>
            <person name="Gao T."/>
            <person name="Zhang H."/>
        </authorList>
    </citation>
    <scope>NUCLEOTIDE SEQUENCE</scope>
    <source>
        <strain evidence="3">G02</strain>
    </source>
</reference>
<evidence type="ECO:0000259" key="2">
    <source>
        <dbReference type="Pfam" id="PF25597"/>
    </source>
</evidence>
<gene>
    <name evidence="3" type="ORF">Sradi_1754100</name>
</gene>
<feature type="domain" description="Retroviral polymerase SH3-like" evidence="2">
    <location>
        <begin position="61"/>
        <end position="123"/>
    </location>
</feature>
<dbReference type="Pfam" id="PF25597">
    <property type="entry name" value="SH3_retrovirus"/>
    <property type="match status" value="1"/>
</dbReference>
<dbReference type="Gene3D" id="3.30.420.10">
    <property type="entry name" value="Ribonuclease H-like superfamily/Ribonuclease H"/>
    <property type="match status" value="1"/>
</dbReference>
<name>A0AAW2TUH4_SESRA</name>
<dbReference type="Pfam" id="PF07727">
    <property type="entry name" value="RVT_2"/>
    <property type="match status" value="1"/>
</dbReference>
<dbReference type="InterPro" id="IPR013103">
    <property type="entry name" value="RVT_2"/>
</dbReference>
<proteinExistence type="predicted"/>
<organism evidence="3">
    <name type="scientific">Sesamum radiatum</name>
    <name type="common">Black benniseed</name>
    <dbReference type="NCBI Taxonomy" id="300843"/>
    <lineage>
        <taxon>Eukaryota</taxon>
        <taxon>Viridiplantae</taxon>
        <taxon>Streptophyta</taxon>
        <taxon>Embryophyta</taxon>
        <taxon>Tracheophyta</taxon>
        <taxon>Spermatophyta</taxon>
        <taxon>Magnoliopsida</taxon>
        <taxon>eudicotyledons</taxon>
        <taxon>Gunneridae</taxon>
        <taxon>Pentapetalae</taxon>
        <taxon>asterids</taxon>
        <taxon>lamiids</taxon>
        <taxon>Lamiales</taxon>
        <taxon>Pedaliaceae</taxon>
        <taxon>Sesamum</taxon>
    </lineage>
</organism>
<dbReference type="SUPFAM" id="SSF53098">
    <property type="entry name" value="Ribonuclease H-like"/>
    <property type="match status" value="1"/>
</dbReference>
<dbReference type="InterPro" id="IPR036397">
    <property type="entry name" value="RNaseH_sf"/>
</dbReference>
<dbReference type="SUPFAM" id="SSF56672">
    <property type="entry name" value="DNA/RNA polymerases"/>
    <property type="match status" value="1"/>
</dbReference>
<dbReference type="InterPro" id="IPR043502">
    <property type="entry name" value="DNA/RNA_pol_sf"/>
</dbReference>
<evidence type="ECO:0000259" key="1">
    <source>
        <dbReference type="Pfam" id="PF07727"/>
    </source>
</evidence>
<dbReference type="GO" id="GO:0003676">
    <property type="term" value="F:nucleic acid binding"/>
    <property type="evidence" value="ECO:0007669"/>
    <property type="project" value="InterPro"/>
</dbReference>
<protein>
    <submittedName>
        <fullName evidence="3">Copia protein</fullName>
    </submittedName>
</protein>